<feature type="domain" description="Bacteriophage Mx8 p63 C-terminal" evidence="2">
    <location>
        <begin position="83"/>
        <end position="169"/>
    </location>
</feature>
<evidence type="ECO:0000259" key="2">
    <source>
        <dbReference type="Pfam" id="PF10546"/>
    </source>
</evidence>
<dbReference type="Proteomes" id="UP000177506">
    <property type="component" value="Unassembled WGS sequence"/>
</dbReference>
<feature type="region of interest" description="Disordered" evidence="1">
    <location>
        <begin position="1"/>
        <end position="24"/>
    </location>
</feature>
<proteinExistence type="predicted"/>
<dbReference type="AlphaFoldDB" id="A0A1G1TKS4"/>
<accession>A0A1G1TKS4</accession>
<dbReference type="OrthoDB" id="980305at2"/>
<evidence type="ECO:0000313" key="3">
    <source>
        <dbReference type="EMBL" id="OGX91489.1"/>
    </source>
</evidence>
<dbReference type="RefSeq" id="WP_083325768.1">
    <property type="nucleotide sequence ID" value="NZ_MDZA01000055.1"/>
</dbReference>
<keyword evidence="4" id="KW-1185">Reference proteome</keyword>
<evidence type="ECO:0000313" key="4">
    <source>
        <dbReference type="Proteomes" id="UP000177506"/>
    </source>
</evidence>
<dbReference type="Pfam" id="PF10546">
    <property type="entry name" value="P63C"/>
    <property type="match status" value="1"/>
</dbReference>
<protein>
    <recommendedName>
        <fullName evidence="2">Bacteriophage Mx8 p63 C-terminal domain-containing protein</fullName>
    </recommendedName>
</protein>
<gene>
    <name evidence="3" type="ORF">BEN49_04770</name>
</gene>
<dbReference type="EMBL" id="MDZA01000055">
    <property type="protein sequence ID" value="OGX91489.1"/>
    <property type="molecule type" value="Genomic_DNA"/>
</dbReference>
<reference evidence="3 4" key="1">
    <citation type="submission" date="2016-08" db="EMBL/GenBank/DDBJ databases">
        <title>Hymenobacter coccineus sp. nov., Hymenobacter lapidarius sp. nov. and Hymenobacter glacialis sp. nov., isolated from Antarctic soil.</title>
        <authorList>
            <person name="Sedlacek I."/>
            <person name="Kralova S."/>
            <person name="Kyrova K."/>
            <person name="Maslanova I."/>
            <person name="Stankova E."/>
            <person name="Vrbovska V."/>
            <person name="Nemec M."/>
            <person name="Bartak M."/>
            <person name="Svec P."/>
            <person name="Busse H.-J."/>
            <person name="Pantucek R."/>
        </authorList>
    </citation>
    <scope>NUCLEOTIDE SEQUENCE [LARGE SCALE GENOMIC DNA]</scope>
    <source>
        <strain evidence="3 4">CCM 8649</strain>
    </source>
</reference>
<evidence type="ECO:0000256" key="1">
    <source>
        <dbReference type="SAM" id="MobiDB-lite"/>
    </source>
</evidence>
<sequence length="206" mass="23402">MKNYTESPAEPVQPPVVVSPKPKAEVSKKSQEQQALLGQMLIQGADYLAKTAKQVRLKREQEVIELRSGFKITIGEINAIVSANRLPYAPLFPNSIPFFSELKRLSGLDFDPAQFIKPSVVGTWLCEIIYGRFSKEVLPALRAVNPAFTNGVRPHKLFQYLTPEGQAKLEQFRDEAVDLMKTCATMYEFRQKLFQQYAVPYQIETF</sequence>
<organism evidence="3 4">
    <name type="scientific">Hymenobacter coccineus</name>
    <dbReference type="NCBI Taxonomy" id="1908235"/>
    <lineage>
        <taxon>Bacteria</taxon>
        <taxon>Pseudomonadati</taxon>
        <taxon>Bacteroidota</taxon>
        <taxon>Cytophagia</taxon>
        <taxon>Cytophagales</taxon>
        <taxon>Hymenobacteraceae</taxon>
        <taxon>Hymenobacter</taxon>
    </lineage>
</organism>
<feature type="compositionally biased region" description="Low complexity" evidence="1">
    <location>
        <begin position="1"/>
        <end position="21"/>
    </location>
</feature>
<comment type="caution">
    <text evidence="3">The sequence shown here is derived from an EMBL/GenBank/DDBJ whole genome shotgun (WGS) entry which is preliminary data.</text>
</comment>
<dbReference type="InterPro" id="IPR018874">
    <property type="entry name" value="Phage_Mx8_p63_C"/>
</dbReference>
<name>A0A1G1TKS4_9BACT</name>